<dbReference type="FunFam" id="1.10.340.70:FF:000004">
    <property type="entry name" value="Retrovirus-related Pol polyprotein from transposon 297-like Protein"/>
    <property type="match status" value="1"/>
</dbReference>
<name>A0AAN9GJN5_9CAEN</name>
<organism evidence="3 4">
    <name type="scientific">Littorina saxatilis</name>
    <dbReference type="NCBI Taxonomy" id="31220"/>
    <lineage>
        <taxon>Eukaryota</taxon>
        <taxon>Metazoa</taxon>
        <taxon>Spiralia</taxon>
        <taxon>Lophotrochozoa</taxon>
        <taxon>Mollusca</taxon>
        <taxon>Gastropoda</taxon>
        <taxon>Caenogastropoda</taxon>
        <taxon>Littorinimorpha</taxon>
        <taxon>Littorinoidea</taxon>
        <taxon>Littorinidae</taxon>
        <taxon>Littorina</taxon>
    </lineage>
</organism>
<dbReference type="AlphaFoldDB" id="A0AAN9GJN5"/>
<evidence type="ECO:0000259" key="2">
    <source>
        <dbReference type="PROSITE" id="PS50994"/>
    </source>
</evidence>
<comment type="caution">
    <text evidence="3">The sequence shown here is derived from an EMBL/GenBank/DDBJ whole genome shotgun (WGS) entry which is preliminary data.</text>
</comment>
<dbReference type="Proteomes" id="UP001374579">
    <property type="component" value="Unassembled WGS sequence"/>
</dbReference>
<dbReference type="FunFam" id="3.30.420.10:FF:000063">
    <property type="entry name" value="Retrovirus-related Pol polyprotein from transposon 297-like Protein"/>
    <property type="match status" value="1"/>
</dbReference>
<dbReference type="GO" id="GO:0003676">
    <property type="term" value="F:nucleic acid binding"/>
    <property type="evidence" value="ECO:0007669"/>
    <property type="project" value="InterPro"/>
</dbReference>
<proteinExistence type="predicted"/>
<evidence type="ECO:0000313" key="3">
    <source>
        <dbReference type="EMBL" id="KAK7111303.1"/>
    </source>
</evidence>
<dbReference type="PROSITE" id="PS50994">
    <property type="entry name" value="INTEGRASE"/>
    <property type="match status" value="1"/>
</dbReference>
<dbReference type="Pfam" id="PF17921">
    <property type="entry name" value="Integrase_H2C2"/>
    <property type="match status" value="1"/>
</dbReference>
<dbReference type="InterPro" id="IPR050951">
    <property type="entry name" value="Retrovirus_Pol_polyprotein"/>
</dbReference>
<dbReference type="InterPro" id="IPR036397">
    <property type="entry name" value="RNaseH_sf"/>
</dbReference>
<accession>A0AAN9GJN5</accession>
<dbReference type="GO" id="GO:0015074">
    <property type="term" value="P:DNA integration"/>
    <property type="evidence" value="ECO:0007669"/>
    <property type="project" value="InterPro"/>
</dbReference>
<dbReference type="Gene3D" id="1.10.340.70">
    <property type="match status" value="1"/>
</dbReference>
<dbReference type="PANTHER" id="PTHR37984:SF7">
    <property type="entry name" value="INTEGRASE CATALYTIC DOMAIN-CONTAINING PROTEIN"/>
    <property type="match status" value="1"/>
</dbReference>
<dbReference type="PANTHER" id="PTHR37984">
    <property type="entry name" value="PROTEIN CBG26694"/>
    <property type="match status" value="1"/>
</dbReference>
<dbReference type="EMBL" id="JBAMIC010000002">
    <property type="protein sequence ID" value="KAK7111303.1"/>
    <property type="molecule type" value="Genomic_DNA"/>
</dbReference>
<evidence type="ECO:0000256" key="1">
    <source>
        <dbReference type="SAM" id="MobiDB-lite"/>
    </source>
</evidence>
<feature type="region of interest" description="Disordered" evidence="1">
    <location>
        <begin position="392"/>
        <end position="421"/>
    </location>
</feature>
<dbReference type="InterPro" id="IPR041588">
    <property type="entry name" value="Integrase_H2C2"/>
</dbReference>
<keyword evidence="4" id="KW-1185">Reference proteome</keyword>
<protein>
    <recommendedName>
        <fullName evidence="2">Integrase catalytic domain-containing protein</fullName>
    </recommendedName>
</protein>
<dbReference type="Pfam" id="PF00665">
    <property type="entry name" value="rve"/>
    <property type="match status" value="1"/>
</dbReference>
<feature type="domain" description="Integrase catalytic" evidence="2">
    <location>
        <begin position="147"/>
        <end position="317"/>
    </location>
</feature>
<dbReference type="Gene3D" id="3.30.420.10">
    <property type="entry name" value="Ribonuclease H-like superfamily/Ribonuclease H"/>
    <property type="match status" value="1"/>
</dbReference>
<gene>
    <name evidence="3" type="ORF">V1264_010961</name>
</gene>
<reference evidence="3 4" key="1">
    <citation type="submission" date="2024-02" db="EMBL/GenBank/DDBJ databases">
        <title>Chromosome-scale genome assembly of the rough periwinkle Littorina saxatilis.</title>
        <authorList>
            <person name="De Jode A."/>
            <person name="Faria R."/>
            <person name="Formenti G."/>
            <person name="Sims Y."/>
            <person name="Smith T.P."/>
            <person name="Tracey A."/>
            <person name="Wood J.M.D."/>
            <person name="Zagrodzka Z.B."/>
            <person name="Johannesson K."/>
            <person name="Butlin R.K."/>
            <person name="Leder E.H."/>
        </authorList>
    </citation>
    <scope>NUCLEOTIDE SEQUENCE [LARGE SCALE GENOMIC DNA]</scope>
    <source>
        <strain evidence="3">Snail1</strain>
        <tissue evidence="3">Muscle</tissue>
    </source>
</reference>
<dbReference type="InterPro" id="IPR001584">
    <property type="entry name" value="Integrase_cat-core"/>
</dbReference>
<sequence>MRQLRQATEDDAELQQLKAYSHHGWPESRKLCHPSTTEFWTFKDELSIIDDIIFKGKKIFVPSAMRSAMLTKIHEGHLAIEKTTQRAREILFWPSMVTAIQKTTQRAREILFWPSMVTAIQKTVSSCPIYIPKLPSNPKQPLRSHSIPSRPWQKVATDLFNWNSKDYLVTVDYYSRYFEVDQLHSTTSSAVIQKLSTHFARHGIPEKLVSDNSPQCSSEEFSRFATTWDFQHDTSSPGYPQSNGLAERTVQTVKNILDKAKTDGHSALLSILEYRTTPVDGQSLASPAQLLMSRQLRACLPSTSHQLTPKTIDPEIVVQRRQHLQEAQGRHYNKSAHPLPPVDKGDQVHVQKGDNWQPATITAQHNAPRSFVVQTPDGGSYRRNRRFLRAAKVTPPLSDEPPTPTPVADTQPTSHTPKPAMATTMTRSGRIVTAPKKMDL</sequence>
<dbReference type="SUPFAM" id="SSF53098">
    <property type="entry name" value="Ribonuclease H-like"/>
    <property type="match status" value="1"/>
</dbReference>
<dbReference type="InterPro" id="IPR012337">
    <property type="entry name" value="RNaseH-like_sf"/>
</dbReference>
<evidence type="ECO:0000313" key="4">
    <source>
        <dbReference type="Proteomes" id="UP001374579"/>
    </source>
</evidence>